<sequence length="135" mass="14933">MTRRFANTSVSRYEHCVSVSWQALASIVSPGVLVGRFHLSLSGLATYTLSSQDSVWELVGEGCWNVLVDDERPTEIALELRQGLDGLVRDRTGSLTAVRELPRTLHIDLLDCVRVVEGNADEDEEEWGDSEEGEG</sequence>
<evidence type="ECO:0000313" key="1">
    <source>
        <dbReference type="EMBL" id="CAD8827614.1"/>
    </source>
</evidence>
<proteinExistence type="predicted"/>
<organism evidence="1">
    <name type="scientific">Noctiluca scintillans</name>
    <name type="common">Sea sparkle</name>
    <name type="synonym">Red tide dinoflagellate</name>
    <dbReference type="NCBI Taxonomy" id="2966"/>
    <lineage>
        <taxon>Eukaryota</taxon>
        <taxon>Sar</taxon>
        <taxon>Alveolata</taxon>
        <taxon>Dinophyceae</taxon>
        <taxon>Noctilucales</taxon>
        <taxon>Noctilucaceae</taxon>
        <taxon>Noctiluca</taxon>
    </lineage>
</organism>
<name>A0A7S1EVK1_NOCSC</name>
<dbReference type="EMBL" id="HBFQ01002841">
    <property type="protein sequence ID" value="CAD8827614.1"/>
    <property type="molecule type" value="Transcribed_RNA"/>
</dbReference>
<protein>
    <submittedName>
        <fullName evidence="1">Uncharacterized protein</fullName>
    </submittedName>
</protein>
<gene>
    <name evidence="1" type="ORF">NSCI0253_LOCUS1960</name>
</gene>
<reference evidence="1" key="1">
    <citation type="submission" date="2021-01" db="EMBL/GenBank/DDBJ databases">
        <authorList>
            <person name="Corre E."/>
            <person name="Pelletier E."/>
            <person name="Niang G."/>
            <person name="Scheremetjew M."/>
            <person name="Finn R."/>
            <person name="Kale V."/>
            <person name="Holt S."/>
            <person name="Cochrane G."/>
            <person name="Meng A."/>
            <person name="Brown T."/>
            <person name="Cohen L."/>
        </authorList>
    </citation>
    <scope>NUCLEOTIDE SEQUENCE</scope>
</reference>
<accession>A0A7S1EVK1</accession>
<dbReference type="AlphaFoldDB" id="A0A7S1EVK1"/>